<feature type="region of interest" description="Disordered" evidence="1">
    <location>
        <begin position="1"/>
        <end position="21"/>
    </location>
</feature>
<protein>
    <submittedName>
        <fullName evidence="2">Uncharacterized protein</fullName>
    </submittedName>
</protein>
<keyword evidence="3" id="KW-1185">Reference proteome</keyword>
<evidence type="ECO:0000313" key="3">
    <source>
        <dbReference type="Proteomes" id="UP000449969"/>
    </source>
</evidence>
<dbReference type="OrthoDB" id="8244016at2"/>
<comment type="caution">
    <text evidence="2">The sequence shown here is derived from an EMBL/GenBank/DDBJ whole genome shotgun (WGS) entry which is preliminary data.</text>
</comment>
<evidence type="ECO:0000313" key="2">
    <source>
        <dbReference type="EMBL" id="MVT73308.1"/>
    </source>
</evidence>
<reference evidence="2 3" key="1">
    <citation type="submission" date="2019-12" db="EMBL/GenBank/DDBJ databases">
        <title>Draft genome sequences Bradyrhizobium cajani AMBPC1010, Bradyrhizobium pachyrhizi AMBPC1040 and Bradyrhizobium yuanmingense ALSPC3051, three plant growth promoting strains isolated from nodules of Cajanus cajan L. in Dominican Republic.</title>
        <authorList>
            <person name="Flores-Felix J.D."/>
            <person name="Araujo J."/>
            <person name="Diaz-Alcantara C."/>
            <person name="Gonzalez-Andres F."/>
            <person name="Velazquez E."/>
        </authorList>
    </citation>
    <scope>NUCLEOTIDE SEQUENCE [LARGE SCALE GENOMIC DNA]</scope>
    <source>
        <strain evidence="2 3">1010</strain>
    </source>
</reference>
<proteinExistence type="predicted"/>
<sequence length="108" mass="11736">MSEPRLKARFRAANSRASEDLPRPTLASALLLAVIVAYGVHALLISGPAMREAAQEQLERTIAAEDRDICGQFGIRPGTSQFNVCSRELANVRQKQTDRVNAAAQGVF</sequence>
<dbReference type="Proteomes" id="UP000449969">
    <property type="component" value="Unassembled WGS sequence"/>
</dbReference>
<dbReference type="EMBL" id="WQNE01000005">
    <property type="protein sequence ID" value="MVT73308.1"/>
    <property type="molecule type" value="Genomic_DNA"/>
</dbReference>
<name>A0A844T2F1_9BRAD</name>
<accession>A0A844T2F1</accession>
<dbReference type="RefSeq" id="WP_157329279.1">
    <property type="nucleotide sequence ID" value="NZ_JANADL010000063.1"/>
</dbReference>
<organism evidence="2 3">
    <name type="scientific">Bradyrhizobium cajani</name>
    <dbReference type="NCBI Taxonomy" id="1928661"/>
    <lineage>
        <taxon>Bacteria</taxon>
        <taxon>Pseudomonadati</taxon>
        <taxon>Pseudomonadota</taxon>
        <taxon>Alphaproteobacteria</taxon>
        <taxon>Hyphomicrobiales</taxon>
        <taxon>Nitrobacteraceae</taxon>
        <taxon>Bradyrhizobium</taxon>
    </lineage>
</organism>
<evidence type="ECO:0000256" key="1">
    <source>
        <dbReference type="SAM" id="MobiDB-lite"/>
    </source>
</evidence>
<dbReference type="AlphaFoldDB" id="A0A844T2F1"/>
<gene>
    <name evidence="2" type="ORF">GPL20_09330</name>
</gene>